<comment type="similarity">
    <text evidence="1">Belongs to the DDOST 48 kDa subunit family.</text>
</comment>
<organism evidence="3 6">
    <name type="scientific">Cafeteria roenbergensis</name>
    <name type="common">Marine flagellate</name>
    <dbReference type="NCBI Taxonomy" id="33653"/>
    <lineage>
        <taxon>Eukaryota</taxon>
        <taxon>Sar</taxon>
        <taxon>Stramenopiles</taxon>
        <taxon>Bigyra</taxon>
        <taxon>Opalozoa</taxon>
        <taxon>Bicosoecida</taxon>
        <taxon>Cafeteriaceae</taxon>
        <taxon>Cafeteria</taxon>
    </lineage>
</organism>
<dbReference type="AlphaFoldDB" id="A0A5A8DRZ8"/>
<keyword evidence="1" id="KW-0472">Membrane</keyword>
<dbReference type="Proteomes" id="UP000325113">
    <property type="component" value="Unassembled WGS sequence"/>
</dbReference>
<evidence type="ECO:0000313" key="6">
    <source>
        <dbReference type="Proteomes" id="UP000325113"/>
    </source>
</evidence>
<protein>
    <recommendedName>
        <fullName evidence="1">Dolichyl-diphosphooligosaccharide--protein glycosyltransferase 48 kDa subunit</fullName>
        <shortName evidence="1">Oligosaccharyl transferase 48 kDa subunit</shortName>
    </recommendedName>
</protein>
<feature type="domain" description="OST48 N-terminal" evidence="2">
    <location>
        <begin position="10"/>
        <end position="225"/>
    </location>
</feature>
<comment type="function">
    <text evidence="1">Subunit of the oligosaccharyl transferase (OST) complex that catalyzes the initial transfer of a defined glycan (Glc(3)Man(9)GlcNAc(2) in eukaryotes) from the lipid carrier dolichol-pyrophosphate to an asparagine residue within an Asn-X-Ser/Thr consensus motif in nascent polypeptide chains, the first step in protein N-glycosylation. N-glycosylation occurs cotranslationally and the complex associates with the Sec61 complex at the channel-forming translocon complex that mediates protein translocation across the endoplasmic reticulum (ER).</text>
</comment>
<keyword evidence="1" id="KW-1133">Transmembrane helix</keyword>
<reference evidence="5 6" key="1">
    <citation type="submission" date="2019-07" db="EMBL/GenBank/DDBJ databases">
        <title>Genomes of Cafeteria roenbergensis.</title>
        <authorList>
            <person name="Fischer M.G."/>
            <person name="Hackl T."/>
            <person name="Roman M."/>
        </authorList>
    </citation>
    <scope>NUCLEOTIDE SEQUENCE [LARGE SCALE GENOMIC DNA]</scope>
    <source>
        <strain evidence="3 6">Cflag</strain>
        <strain evidence="4 5">RCC970-E3</strain>
    </source>
</reference>
<sequence>MFVPDSPGAAGEHGVFLADLEGRGYDVTVVPPGAPRHRARLLTRAGELLTDNVVILARGPQDTLPCGLTVKHVARFVDSGGSVLMVLGPQAGAAARRAAAELGVTLAPNGSQVVDFFHKLDAVAPGAIGTRAVAAGHPATAGWTAGDTAVSGGIAMRFRAGGQAHALVRAEDTAFEAQPDQEAAGSGTRGRCYGGECALVVAVQTRRGSRAVLLGAPWAISDAAMVPEGDEAPALRGPGVAPPPAAAPAADAQAEALAEVGPTSDVTALREGALAAAASPRPKQPLLPASPGRVLATALSGWAFQESGVIRAQRFEVRPLHSPVGAAQGASDALLCGARARVRVLLEQRLPTRTEWAPLDRDDAQAEIGRAGVLVRQNLSSAGAGWHEAEIRLPRDPGWFRLRLNFQRRGLTAVHLEEEVELVADGAAEGGPAAGFDVVVAAAPYICTLLAAMGVCLRAALCRRGA</sequence>
<keyword evidence="1" id="KW-0256">Endoplasmic reticulum</keyword>
<evidence type="ECO:0000313" key="5">
    <source>
        <dbReference type="Proteomes" id="UP000324907"/>
    </source>
</evidence>
<comment type="caution">
    <text evidence="3">The sequence shown here is derived from an EMBL/GenBank/DDBJ whole genome shotgun (WGS) entry which is preliminary data.</text>
</comment>
<comment type="subunit">
    <text evidence="1">Component of the oligosaccharyltransferase (OST) complex.</text>
</comment>
<dbReference type="UniPathway" id="UPA00378"/>
<dbReference type="EMBL" id="VLTL01000014">
    <property type="protein sequence ID" value="KAA0170332.1"/>
    <property type="molecule type" value="Genomic_DNA"/>
</dbReference>
<evidence type="ECO:0000259" key="2">
    <source>
        <dbReference type="Pfam" id="PF03345"/>
    </source>
</evidence>
<dbReference type="InterPro" id="IPR029062">
    <property type="entry name" value="Class_I_gatase-like"/>
</dbReference>
<dbReference type="GO" id="GO:0018279">
    <property type="term" value="P:protein N-linked glycosylation via asparagine"/>
    <property type="evidence" value="ECO:0007669"/>
    <property type="project" value="UniProtKB-UniRule"/>
</dbReference>
<keyword evidence="1" id="KW-0812">Transmembrane</keyword>
<dbReference type="EMBL" id="VLTM01000008">
    <property type="protein sequence ID" value="KAA0166610.1"/>
    <property type="molecule type" value="Genomic_DNA"/>
</dbReference>
<dbReference type="Pfam" id="PF03345">
    <property type="entry name" value="OST48_N"/>
    <property type="match status" value="1"/>
</dbReference>
<evidence type="ECO:0000313" key="3">
    <source>
        <dbReference type="EMBL" id="KAA0166610.1"/>
    </source>
</evidence>
<comment type="pathway">
    <text evidence="1">Protein modification; protein glycosylation.</text>
</comment>
<accession>A0A5A8DRZ8</accession>
<comment type="subcellular location">
    <subcellularLocation>
        <location evidence="1">Endoplasmic reticulum membrane</location>
        <topology evidence="1">Single-pass type I membrane protein</topology>
    </subcellularLocation>
</comment>
<dbReference type="PANTHER" id="PTHR10830">
    <property type="entry name" value="DOLICHYL-DIPHOSPHOOLIGOSACCHARIDE--PROTEIN GLYCOSYLTRANSFERASE 48 KDA SUBUNIT"/>
    <property type="match status" value="1"/>
</dbReference>
<dbReference type="InterPro" id="IPR005013">
    <property type="entry name" value="DDOST_48_kDa_subunit"/>
</dbReference>
<dbReference type="SUPFAM" id="SSF52317">
    <property type="entry name" value="Class I glutamine amidotransferase-like"/>
    <property type="match status" value="1"/>
</dbReference>
<proteinExistence type="inferred from homology"/>
<dbReference type="GO" id="GO:0008250">
    <property type="term" value="C:oligosaccharyltransferase complex"/>
    <property type="evidence" value="ECO:0007669"/>
    <property type="project" value="TreeGrafter"/>
</dbReference>
<gene>
    <name evidence="4" type="ORF">FNF28_01560</name>
    <name evidence="3" type="ORF">FNF31_01388</name>
</gene>
<evidence type="ECO:0000256" key="1">
    <source>
        <dbReference type="RuleBase" id="RU361142"/>
    </source>
</evidence>
<dbReference type="Gene3D" id="3.40.50.880">
    <property type="match status" value="1"/>
</dbReference>
<dbReference type="Proteomes" id="UP000324907">
    <property type="component" value="Unassembled WGS sequence"/>
</dbReference>
<name>A0A5A8DRZ8_CAFRO</name>
<feature type="transmembrane region" description="Helical" evidence="1">
    <location>
        <begin position="442"/>
        <end position="461"/>
    </location>
</feature>
<evidence type="ECO:0000313" key="4">
    <source>
        <dbReference type="EMBL" id="KAA0170332.1"/>
    </source>
</evidence>
<dbReference type="PANTHER" id="PTHR10830:SF0">
    <property type="entry name" value="DOLICHYL-DIPHOSPHOOLIGOSACCHARIDE--PROTEIN GLYCOSYLTRANSFERASE 48 KDA SUBUNIT"/>
    <property type="match status" value="1"/>
</dbReference>
<dbReference type="InterPro" id="IPR055457">
    <property type="entry name" value="OST48_N"/>
</dbReference>